<dbReference type="SMART" id="SM00353">
    <property type="entry name" value="HLH"/>
    <property type="match status" value="1"/>
</dbReference>
<gene>
    <name evidence="8" type="primary">LOC110779619</name>
</gene>
<keyword evidence="2" id="KW-0805">Transcription regulation</keyword>
<reference evidence="7" key="1">
    <citation type="journal article" date="2021" name="Nat. Commun.">
        <title>Genomic analyses provide insights into spinach domestication and the genetic basis of agronomic traits.</title>
        <authorList>
            <person name="Cai X."/>
            <person name="Sun X."/>
            <person name="Xu C."/>
            <person name="Sun H."/>
            <person name="Wang X."/>
            <person name="Ge C."/>
            <person name="Zhang Z."/>
            <person name="Wang Q."/>
            <person name="Fei Z."/>
            <person name="Jiao C."/>
            <person name="Wang Q."/>
        </authorList>
    </citation>
    <scope>NUCLEOTIDE SEQUENCE [LARGE SCALE GENOMIC DNA]</scope>
    <source>
        <strain evidence="7">cv. Varoflay</strain>
    </source>
</reference>
<dbReference type="GO" id="GO:0003700">
    <property type="term" value="F:DNA-binding transcription factor activity"/>
    <property type="evidence" value="ECO:0007669"/>
    <property type="project" value="InterPro"/>
</dbReference>
<reference evidence="8" key="2">
    <citation type="submission" date="2025-08" db="UniProtKB">
        <authorList>
            <consortium name="RefSeq"/>
        </authorList>
    </citation>
    <scope>IDENTIFICATION</scope>
    <source>
        <tissue evidence="8">Leaf</tissue>
    </source>
</reference>
<dbReference type="PANTHER" id="PTHR45844:SF9">
    <property type="entry name" value="OS09G0463900 PROTEIN"/>
    <property type="match status" value="1"/>
</dbReference>
<dbReference type="PROSITE" id="PS50888">
    <property type="entry name" value="BHLH"/>
    <property type="match status" value="1"/>
</dbReference>
<protein>
    <submittedName>
        <fullName evidence="8">Transcription factor bHLH107 isoform X1</fullName>
    </submittedName>
</protein>
<evidence type="ECO:0000256" key="2">
    <source>
        <dbReference type="ARBA" id="ARBA00023015"/>
    </source>
</evidence>
<dbReference type="GeneID" id="110779619"/>
<keyword evidence="3" id="KW-0238">DNA-binding</keyword>
<dbReference type="RefSeq" id="XP_021839799.2">
    <property type="nucleotide sequence ID" value="XM_021984107.2"/>
</dbReference>
<dbReference type="GO" id="GO:0005634">
    <property type="term" value="C:nucleus"/>
    <property type="evidence" value="ECO:0007669"/>
    <property type="project" value="UniProtKB-SubCell"/>
</dbReference>
<keyword evidence="5" id="KW-0539">Nucleus</keyword>
<evidence type="ECO:0000259" key="6">
    <source>
        <dbReference type="PROSITE" id="PS50888"/>
    </source>
</evidence>
<keyword evidence="7" id="KW-1185">Reference proteome</keyword>
<dbReference type="GO" id="GO:0046983">
    <property type="term" value="F:protein dimerization activity"/>
    <property type="evidence" value="ECO:0007669"/>
    <property type="project" value="InterPro"/>
</dbReference>
<evidence type="ECO:0000256" key="5">
    <source>
        <dbReference type="ARBA" id="ARBA00023242"/>
    </source>
</evidence>
<evidence type="ECO:0000313" key="8">
    <source>
        <dbReference type="RefSeq" id="XP_021839799.2"/>
    </source>
</evidence>
<organism evidence="7 8">
    <name type="scientific">Spinacia oleracea</name>
    <name type="common">Spinach</name>
    <dbReference type="NCBI Taxonomy" id="3562"/>
    <lineage>
        <taxon>Eukaryota</taxon>
        <taxon>Viridiplantae</taxon>
        <taxon>Streptophyta</taxon>
        <taxon>Embryophyta</taxon>
        <taxon>Tracheophyta</taxon>
        <taxon>Spermatophyta</taxon>
        <taxon>Magnoliopsida</taxon>
        <taxon>eudicotyledons</taxon>
        <taxon>Gunneridae</taxon>
        <taxon>Pentapetalae</taxon>
        <taxon>Caryophyllales</taxon>
        <taxon>Chenopodiaceae</taxon>
        <taxon>Chenopodioideae</taxon>
        <taxon>Anserineae</taxon>
        <taxon>Spinacia</taxon>
    </lineage>
</organism>
<dbReference type="Pfam" id="PF00010">
    <property type="entry name" value="HLH"/>
    <property type="match status" value="1"/>
</dbReference>
<keyword evidence="4" id="KW-0804">Transcription</keyword>
<evidence type="ECO:0000256" key="3">
    <source>
        <dbReference type="ARBA" id="ARBA00023125"/>
    </source>
</evidence>
<dbReference type="GO" id="GO:0003677">
    <property type="term" value="F:DNA binding"/>
    <property type="evidence" value="ECO:0007669"/>
    <property type="project" value="UniProtKB-KW"/>
</dbReference>
<name>A0A9R0JM66_SPIOL</name>
<proteinExistence type="predicted"/>
<dbReference type="InterPro" id="IPR011598">
    <property type="entry name" value="bHLH_dom"/>
</dbReference>
<dbReference type="SUPFAM" id="SSF47459">
    <property type="entry name" value="HLH, helix-loop-helix DNA-binding domain"/>
    <property type="match status" value="1"/>
</dbReference>
<evidence type="ECO:0000256" key="4">
    <source>
        <dbReference type="ARBA" id="ARBA00023163"/>
    </source>
</evidence>
<dbReference type="CDD" id="cd04873">
    <property type="entry name" value="ACT_UUR-ACR-like"/>
    <property type="match status" value="1"/>
</dbReference>
<feature type="domain" description="BHLH" evidence="6">
    <location>
        <begin position="92"/>
        <end position="141"/>
    </location>
</feature>
<evidence type="ECO:0000256" key="1">
    <source>
        <dbReference type="ARBA" id="ARBA00004123"/>
    </source>
</evidence>
<dbReference type="PANTHER" id="PTHR45844">
    <property type="entry name" value="TRANSCRIPTION FACTOR BHLH30"/>
    <property type="match status" value="1"/>
</dbReference>
<dbReference type="InterPro" id="IPR036638">
    <property type="entry name" value="HLH_DNA-bd_sf"/>
</dbReference>
<dbReference type="InterPro" id="IPR045847">
    <property type="entry name" value="AIG1-like"/>
</dbReference>
<accession>A0A9R0JM66</accession>
<sequence>MFNPKAQIHNISFIRYIQHFNQEDCRYMLEPKYYTWQELPELDLFMPKNMELCWKSLGQVRESPISESKKGEIIKTPERFGKKDSSERKNSAALRNHCEAEKRRRERINGHFSTLRDFLPCTDKMDKATLLAKVITQVRVLKKQAIEASKGLLVPTDADEVTVEPYNDDDIADDSLAFRVSICCHYRPEVIPDIRQTINDLKLNINKADISTLEGRVKNVLIVTGYKEDIGGDDKIERFSKCIHGALCSVLDKISASEESLATTMFPNKRRKVSCFESSTSTPSL</sequence>
<dbReference type="Gene3D" id="4.10.280.10">
    <property type="entry name" value="Helix-loop-helix DNA-binding domain"/>
    <property type="match status" value="1"/>
</dbReference>
<comment type="subcellular location">
    <subcellularLocation>
        <location evidence="1">Nucleus</location>
    </subcellularLocation>
</comment>
<evidence type="ECO:0000313" key="7">
    <source>
        <dbReference type="Proteomes" id="UP000813463"/>
    </source>
</evidence>
<dbReference type="AlphaFoldDB" id="A0A9R0JM66"/>
<dbReference type="KEGG" id="soe:110779619"/>
<dbReference type="Proteomes" id="UP000813463">
    <property type="component" value="Chromosome 5"/>
</dbReference>